<name>A0A368EXA6_ANCCA</name>
<reference evidence="1 2" key="1">
    <citation type="submission" date="2014-10" db="EMBL/GenBank/DDBJ databases">
        <title>Draft genome of the hookworm Ancylostoma caninum.</title>
        <authorList>
            <person name="Mitreva M."/>
        </authorList>
    </citation>
    <scope>NUCLEOTIDE SEQUENCE [LARGE SCALE GENOMIC DNA]</scope>
    <source>
        <strain evidence="1 2">Baltimore</strain>
    </source>
</reference>
<sequence length="100" mass="11304">MWSTADVPFHEKEVSIVSLQFKGNCFQVQKIHACLSLISKSIRGTVTPDKSTLEVIKSLQLHQTPDLWHDLWSGPREPAEYLSTLVYKVSEICAGTRLSF</sequence>
<protein>
    <submittedName>
        <fullName evidence="1">Uncharacterized protein</fullName>
    </submittedName>
</protein>
<dbReference type="Proteomes" id="UP000252519">
    <property type="component" value="Unassembled WGS sequence"/>
</dbReference>
<comment type="caution">
    <text evidence="1">The sequence shown here is derived from an EMBL/GenBank/DDBJ whole genome shotgun (WGS) entry which is preliminary data.</text>
</comment>
<dbReference type="EMBL" id="JOJR01020758">
    <property type="protein sequence ID" value="RCN24346.1"/>
    <property type="molecule type" value="Genomic_DNA"/>
</dbReference>
<keyword evidence="2" id="KW-1185">Reference proteome</keyword>
<dbReference type="OrthoDB" id="5593012at2759"/>
<dbReference type="AlphaFoldDB" id="A0A368EXA6"/>
<accession>A0A368EXA6</accession>
<dbReference type="STRING" id="29170.A0A368EXA6"/>
<gene>
    <name evidence="1" type="ORF">ANCCAN_29960</name>
</gene>
<proteinExistence type="predicted"/>
<evidence type="ECO:0000313" key="2">
    <source>
        <dbReference type="Proteomes" id="UP000252519"/>
    </source>
</evidence>
<evidence type="ECO:0000313" key="1">
    <source>
        <dbReference type="EMBL" id="RCN24346.1"/>
    </source>
</evidence>
<organism evidence="1 2">
    <name type="scientific">Ancylostoma caninum</name>
    <name type="common">Dog hookworm</name>
    <dbReference type="NCBI Taxonomy" id="29170"/>
    <lineage>
        <taxon>Eukaryota</taxon>
        <taxon>Metazoa</taxon>
        <taxon>Ecdysozoa</taxon>
        <taxon>Nematoda</taxon>
        <taxon>Chromadorea</taxon>
        <taxon>Rhabditida</taxon>
        <taxon>Rhabditina</taxon>
        <taxon>Rhabditomorpha</taxon>
        <taxon>Strongyloidea</taxon>
        <taxon>Ancylostomatidae</taxon>
        <taxon>Ancylostomatinae</taxon>
        <taxon>Ancylostoma</taxon>
    </lineage>
</organism>